<evidence type="ECO:0000313" key="11">
    <source>
        <dbReference type="EMBL" id="GAA5196408.1"/>
    </source>
</evidence>
<comment type="caution">
    <text evidence="11">The sequence shown here is derived from an EMBL/GenBank/DDBJ whole genome shotgun (WGS) entry which is preliminary data.</text>
</comment>
<reference evidence="12" key="1">
    <citation type="journal article" date="2019" name="Int. J. Syst. Evol. Microbiol.">
        <title>The Global Catalogue of Microorganisms (GCM) 10K type strain sequencing project: providing services to taxonomists for standard genome sequencing and annotation.</title>
        <authorList>
            <consortium name="The Broad Institute Genomics Platform"/>
            <consortium name="The Broad Institute Genome Sequencing Center for Infectious Disease"/>
            <person name="Wu L."/>
            <person name="Ma J."/>
        </authorList>
    </citation>
    <scope>NUCLEOTIDE SEQUENCE [LARGE SCALE GENOMIC DNA]</scope>
    <source>
        <strain evidence="12">JCM 18304</strain>
    </source>
</reference>
<proteinExistence type="inferred from homology"/>
<dbReference type="Pfam" id="PF10633">
    <property type="entry name" value="NPCBM_assoc"/>
    <property type="match status" value="1"/>
</dbReference>
<evidence type="ECO:0000256" key="1">
    <source>
        <dbReference type="ARBA" id="ARBA00009743"/>
    </source>
</evidence>
<name>A0ABP9SKS7_9ACTN</name>
<dbReference type="InterPro" id="IPR017853">
    <property type="entry name" value="GH"/>
</dbReference>
<evidence type="ECO:0000256" key="2">
    <source>
        <dbReference type="ARBA" id="ARBA00022729"/>
    </source>
</evidence>
<keyword evidence="4 7" id="KW-0378">Hydrolase</keyword>
<dbReference type="PANTHER" id="PTHR11452:SF91">
    <property type="entry name" value="ALPHA-GALACTOSIDASE A-RELATED"/>
    <property type="match status" value="1"/>
</dbReference>
<dbReference type="InterPro" id="IPR002241">
    <property type="entry name" value="Glyco_hydro_27"/>
</dbReference>
<protein>
    <recommendedName>
        <fullName evidence="7">Alpha-galactosidase</fullName>
        <ecNumber evidence="7">3.2.1.22</ecNumber>
    </recommendedName>
    <alternativeName>
        <fullName evidence="7">Melibiase</fullName>
    </alternativeName>
</protein>
<dbReference type="PROSITE" id="PS00512">
    <property type="entry name" value="ALPHA_GALACTOSIDASE"/>
    <property type="match status" value="1"/>
</dbReference>
<evidence type="ECO:0000256" key="5">
    <source>
        <dbReference type="ARBA" id="ARBA00023180"/>
    </source>
</evidence>
<evidence type="ECO:0000256" key="6">
    <source>
        <dbReference type="ARBA" id="ARBA00023295"/>
    </source>
</evidence>
<comment type="similarity">
    <text evidence="1 7">Belongs to the glycosyl hydrolase 27 family.</text>
</comment>
<dbReference type="InterPro" id="IPR013785">
    <property type="entry name" value="Aldolase_TIM"/>
</dbReference>
<dbReference type="Pfam" id="PF16499">
    <property type="entry name" value="Melibiase_2"/>
    <property type="match status" value="1"/>
</dbReference>
<feature type="domain" description="Alpha-galactosidase NEW3" evidence="9">
    <location>
        <begin position="447"/>
        <end position="523"/>
    </location>
</feature>
<dbReference type="PANTHER" id="PTHR11452">
    <property type="entry name" value="ALPHA-GALACTOSIDASE/ALPHA-N-ACETYLGALACTOSAMINIDASE"/>
    <property type="match status" value="1"/>
</dbReference>
<evidence type="ECO:0000256" key="3">
    <source>
        <dbReference type="ARBA" id="ARBA00022734"/>
    </source>
</evidence>
<dbReference type="Gene3D" id="3.20.20.70">
    <property type="entry name" value="Aldolase class I"/>
    <property type="match status" value="1"/>
</dbReference>
<dbReference type="InterPro" id="IPR000111">
    <property type="entry name" value="Glyco_hydro_27/36_CS"/>
</dbReference>
<evidence type="ECO:0000256" key="8">
    <source>
        <dbReference type="SAM" id="SignalP"/>
    </source>
</evidence>
<dbReference type="EMBL" id="BAABJQ010000026">
    <property type="protein sequence ID" value="GAA5196408.1"/>
    <property type="molecule type" value="Genomic_DNA"/>
</dbReference>
<keyword evidence="2 8" id="KW-0732">Signal</keyword>
<keyword evidence="7" id="KW-1015">Disulfide bond</keyword>
<feature type="signal peptide" evidence="8">
    <location>
        <begin position="1"/>
        <end position="34"/>
    </location>
</feature>
<organism evidence="11 12">
    <name type="scientific">Rugosimonospora acidiphila</name>
    <dbReference type="NCBI Taxonomy" id="556531"/>
    <lineage>
        <taxon>Bacteria</taxon>
        <taxon>Bacillati</taxon>
        <taxon>Actinomycetota</taxon>
        <taxon>Actinomycetes</taxon>
        <taxon>Micromonosporales</taxon>
        <taxon>Micromonosporaceae</taxon>
        <taxon>Rugosimonospora</taxon>
    </lineage>
</organism>
<dbReference type="PRINTS" id="PR00740">
    <property type="entry name" value="GLHYDRLASE27"/>
</dbReference>
<evidence type="ECO:0000259" key="9">
    <source>
        <dbReference type="Pfam" id="PF10633"/>
    </source>
</evidence>
<evidence type="ECO:0000259" key="10">
    <source>
        <dbReference type="Pfam" id="PF17801"/>
    </source>
</evidence>
<dbReference type="InterPro" id="IPR041233">
    <property type="entry name" value="Melibiase_C"/>
</dbReference>
<feature type="chain" id="PRO_5046811190" description="Alpha-galactosidase" evidence="8">
    <location>
        <begin position="35"/>
        <end position="725"/>
    </location>
</feature>
<sequence length="725" mass="75493">MRPFRSVRTAFLVVGVAILTAGAGLAGIAPAAQAAPAATPVNTAPSYNGLALTPPMGFNDWAGFECNSDMNETLFTKTADAIVNLGLDKLGYDYVNIDDCWMQHDRDANGNLQVDASRFPHGMKWLGDYIHSKGLKFGVYEDAGYETCQGAAGSYGHFQQDADLYASWGVDYLKLDYCNQPLDQYPGMTQAQVAQIVYTQASQALLNTGRPMIFSESAPAYVCCSGSNFTNELTWLYQHGNLWRYGSDIADNWDSVIRNYSEDNTPGLAQWAGPGHWNDADMLETGNGGLTITEEQSQFTLWSEMASPLLLSTDLTQLSPAELAIVGNQDIIAVDQDKLGAQGTIVHSGADYDVLAKPLSGGDVSVVLFNKADHAQTISTTGATVGLSQGGPFQLTDLVSKQETSSTGTIAASVPSHGTVIYRVHPGAPKKLAPAGHATIDAGDLVAGRPRPVTVTVADDGPTAIQNHAAVRLSVPAGWSVVPQTQTLKKIDAGSSAQATFLVTAAAPPPGKVSRAVTATVDYRSSGGAATMSGEYDLVTNVPYPNLAAAFNNTAISSESDPTKGDFDGGGDSYSAEALAGQGATPGATITAGGATFTWPAGAIGTPDNVAGGSVMVSVSGQGTKLAFLGAEAGFTSSPVTVTYTDGSTTTASLGFPNWCCAATNSYGASPAIVMDHRNTQSGPANFGNAYDVFYNSIPIDATKSVATVTLPSSVAIHVFAMTVQ</sequence>
<dbReference type="Gene3D" id="2.60.40.1180">
    <property type="entry name" value="Golgi alpha-mannosidase II"/>
    <property type="match status" value="1"/>
</dbReference>
<evidence type="ECO:0000256" key="4">
    <source>
        <dbReference type="ARBA" id="ARBA00022801"/>
    </source>
</evidence>
<feature type="domain" description="Alpha galactosidase C-terminal" evidence="10">
    <location>
        <begin position="350"/>
        <end position="424"/>
    </location>
</feature>
<dbReference type="InterPro" id="IPR013780">
    <property type="entry name" value="Glyco_hydro_b"/>
</dbReference>
<gene>
    <name evidence="11" type="ORF">GCM10023322_65280</name>
</gene>
<evidence type="ECO:0000256" key="7">
    <source>
        <dbReference type="RuleBase" id="RU361168"/>
    </source>
</evidence>
<keyword evidence="12" id="KW-1185">Reference proteome</keyword>
<dbReference type="CDD" id="cd14792">
    <property type="entry name" value="GH27"/>
    <property type="match status" value="1"/>
</dbReference>
<evidence type="ECO:0000313" key="12">
    <source>
        <dbReference type="Proteomes" id="UP001501570"/>
    </source>
</evidence>
<dbReference type="Pfam" id="PF17801">
    <property type="entry name" value="Melibiase_C"/>
    <property type="match status" value="1"/>
</dbReference>
<keyword evidence="3" id="KW-0430">Lectin</keyword>
<accession>A0ABP9SKS7</accession>
<keyword evidence="5" id="KW-0325">Glycoprotein</keyword>
<dbReference type="SUPFAM" id="SSF51011">
    <property type="entry name" value="Glycosyl hydrolase domain"/>
    <property type="match status" value="1"/>
</dbReference>
<dbReference type="EC" id="3.2.1.22" evidence="7"/>
<dbReference type="SUPFAM" id="SSF51445">
    <property type="entry name" value="(Trans)glycosidases"/>
    <property type="match status" value="1"/>
</dbReference>
<dbReference type="Proteomes" id="UP001501570">
    <property type="component" value="Unassembled WGS sequence"/>
</dbReference>
<dbReference type="RefSeq" id="WP_345636170.1">
    <property type="nucleotide sequence ID" value="NZ_BAABJQ010000026.1"/>
</dbReference>
<comment type="catalytic activity">
    <reaction evidence="7">
        <text>Hydrolysis of terminal, non-reducing alpha-D-galactose residues in alpha-D-galactosides, including galactose oligosaccharides, galactomannans and galactolipids.</text>
        <dbReference type="EC" id="3.2.1.22"/>
    </reaction>
</comment>
<dbReference type="InterPro" id="IPR018905">
    <property type="entry name" value="A-galactase_NEW3"/>
</dbReference>
<keyword evidence="6 7" id="KW-0326">Glycosidase</keyword>